<evidence type="ECO:0000259" key="8">
    <source>
        <dbReference type="Pfam" id="PF21982"/>
    </source>
</evidence>
<dbReference type="InterPro" id="IPR003783">
    <property type="entry name" value="Regulatory_RecX"/>
</dbReference>
<comment type="similarity">
    <text evidence="2 5">Belongs to the RecX family.</text>
</comment>
<sequence length="249" mass="29311">MKHLNLVLGCFFFIWGIVEMNHEEEELQVITKVEKQKQGRHRYNIYLNEEYAFSVHEDILIKHRLNKGESLYQQVIEAIILDEERNMAYVKALHMVGRRPHSLSEVKRKLKEKGFEAPIIDWASDKLIENKYVNDEEFAKMWTDNRVISQRKGRNLIRQELQQKGIHQDVVKSTMESINAEDEYVGALKIARTKWKQTSGKLMDRKRKTAAFLMRRGYTGAIVTKVLGLISNESDEEEMEFMEDGFEDN</sequence>
<evidence type="ECO:0000313" key="9">
    <source>
        <dbReference type="EMBL" id="NOU68530.1"/>
    </source>
</evidence>
<protein>
    <recommendedName>
        <fullName evidence="3 5">Regulatory protein RecX</fullName>
    </recommendedName>
</protein>
<evidence type="ECO:0000313" key="10">
    <source>
        <dbReference type="Proteomes" id="UP000653578"/>
    </source>
</evidence>
<reference evidence="9 10" key="1">
    <citation type="submission" date="2019-10" db="EMBL/GenBank/DDBJ databases">
        <title>Description of Paenibacillus humi sp. nov.</title>
        <authorList>
            <person name="Carlier A."/>
            <person name="Qi S."/>
        </authorList>
    </citation>
    <scope>NUCLEOTIDE SEQUENCE [LARGE SCALE GENOMIC DNA]</scope>
    <source>
        <strain evidence="9 10">LMG 31461</strain>
    </source>
</reference>
<dbReference type="InterPro" id="IPR053924">
    <property type="entry name" value="RecX_HTH_2nd"/>
</dbReference>
<comment type="subcellular location">
    <subcellularLocation>
        <location evidence="1 5">Cytoplasm</location>
    </subcellularLocation>
</comment>
<accession>A0ABX1XJ26</accession>
<feature type="domain" description="RecX first three-helical" evidence="8">
    <location>
        <begin position="88"/>
        <end position="127"/>
    </location>
</feature>
<dbReference type="Pfam" id="PF21981">
    <property type="entry name" value="RecX_HTH3"/>
    <property type="match status" value="1"/>
</dbReference>
<proteinExistence type="inferred from homology"/>
<dbReference type="InterPro" id="IPR036388">
    <property type="entry name" value="WH-like_DNA-bd_sf"/>
</dbReference>
<dbReference type="HAMAP" id="MF_01114">
    <property type="entry name" value="RecX"/>
    <property type="match status" value="1"/>
</dbReference>
<dbReference type="InterPro" id="IPR053926">
    <property type="entry name" value="RecX_HTH_1st"/>
</dbReference>
<name>A0ABX1XJ26_9BACL</name>
<dbReference type="InterPro" id="IPR053925">
    <property type="entry name" value="RecX_HTH_3rd"/>
</dbReference>
<comment type="caution">
    <text evidence="9">The sequence shown here is derived from an EMBL/GenBank/DDBJ whole genome shotgun (WGS) entry which is preliminary data.</text>
</comment>
<dbReference type="Pfam" id="PF21982">
    <property type="entry name" value="RecX_HTH1"/>
    <property type="match status" value="1"/>
</dbReference>
<feature type="domain" description="RecX second three-helical" evidence="6">
    <location>
        <begin position="134"/>
        <end position="173"/>
    </location>
</feature>
<dbReference type="Gene3D" id="1.10.10.10">
    <property type="entry name" value="Winged helix-like DNA-binding domain superfamily/Winged helix DNA-binding domain"/>
    <property type="match status" value="3"/>
</dbReference>
<comment type="function">
    <text evidence="5">Modulates RecA activity.</text>
</comment>
<evidence type="ECO:0000256" key="2">
    <source>
        <dbReference type="ARBA" id="ARBA00009695"/>
    </source>
</evidence>
<evidence type="ECO:0000256" key="4">
    <source>
        <dbReference type="ARBA" id="ARBA00022490"/>
    </source>
</evidence>
<gene>
    <name evidence="5" type="primary">recX</name>
    <name evidence="9" type="ORF">GC096_31350</name>
</gene>
<evidence type="ECO:0000259" key="6">
    <source>
        <dbReference type="Pfam" id="PF02631"/>
    </source>
</evidence>
<evidence type="ECO:0000256" key="3">
    <source>
        <dbReference type="ARBA" id="ARBA00018111"/>
    </source>
</evidence>
<dbReference type="Pfam" id="PF02631">
    <property type="entry name" value="RecX_HTH2"/>
    <property type="match status" value="1"/>
</dbReference>
<feature type="domain" description="RecX third three-helical" evidence="7">
    <location>
        <begin position="181"/>
        <end position="227"/>
    </location>
</feature>
<dbReference type="PANTHER" id="PTHR33602:SF1">
    <property type="entry name" value="REGULATORY PROTEIN RECX FAMILY PROTEIN"/>
    <property type="match status" value="1"/>
</dbReference>
<organism evidence="9 10">
    <name type="scientific">Paenibacillus plantarum</name>
    <dbReference type="NCBI Taxonomy" id="2654975"/>
    <lineage>
        <taxon>Bacteria</taxon>
        <taxon>Bacillati</taxon>
        <taxon>Bacillota</taxon>
        <taxon>Bacilli</taxon>
        <taxon>Bacillales</taxon>
        <taxon>Paenibacillaceae</taxon>
        <taxon>Paenibacillus</taxon>
    </lineage>
</organism>
<keyword evidence="10" id="KW-1185">Reference proteome</keyword>
<evidence type="ECO:0000256" key="1">
    <source>
        <dbReference type="ARBA" id="ARBA00004496"/>
    </source>
</evidence>
<keyword evidence="4 5" id="KW-0963">Cytoplasm</keyword>
<evidence type="ECO:0000259" key="7">
    <source>
        <dbReference type="Pfam" id="PF21981"/>
    </source>
</evidence>
<dbReference type="EMBL" id="WHNY01000075">
    <property type="protein sequence ID" value="NOU68530.1"/>
    <property type="molecule type" value="Genomic_DNA"/>
</dbReference>
<evidence type="ECO:0000256" key="5">
    <source>
        <dbReference type="HAMAP-Rule" id="MF_01114"/>
    </source>
</evidence>
<dbReference type="Proteomes" id="UP000653578">
    <property type="component" value="Unassembled WGS sequence"/>
</dbReference>
<dbReference type="PANTHER" id="PTHR33602">
    <property type="entry name" value="REGULATORY PROTEIN RECX FAMILY PROTEIN"/>
    <property type="match status" value="1"/>
</dbReference>